<evidence type="ECO:0000313" key="2">
    <source>
        <dbReference type="EMBL" id="OCK85262.1"/>
    </source>
</evidence>
<dbReference type="OrthoDB" id="2163491at2759"/>
<sequence>MDVNVVMSRAGGGLSKDKDTGSTVQNKDQKESKQVVDMRNKLGSFRSGGYHYGRRFEDGSKPKEADLLYDPQFLKQETAWPHDSEPYPLGPELMEISSRPIMGQEVSFQAWKGFVCLRRGRCSSREAWLGWECGNVHCDYKYSLKHEQIPAIALLDPYYPLSTNYAFSRDISLPPGQESTDSWHILSQTRPSSKNHAIPYMFEELQKVDTGLRRRPLQRSKLKGPQLTQHFAQNLGMPYKFIATTASSSFDDAPDAIKDALSGLNWDPGLVVKEGHNEFNEVPALGYFEDQSIDYHDDGEHVLGPTIVTLSLDVPARMRLRMKVKYYLGVSKGHGSGDIQGETPGAPPGS</sequence>
<evidence type="ECO:0000256" key="1">
    <source>
        <dbReference type="SAM" id="MobiDB-lite"/>
    </source>
</evidence>
<accession>A0A8E2JK06</accession>
<reference evidence="2 3" key="1">
    <citation type="journal article" date="2016" name="Nat. Commun.">
        <title>Ectomycorrhizal ecology is imprinted in the genome of the dominant symbiotic fungus Cenococcum geophilum.</title>
        <authorList>
            <consortium name="DOE Joint Genome Institute"/>
            <person name="Peter M."/>
            <person name="Kohler A."/>
            <person name="Ohm R.A."/>
            <person name="Kuo A."/>
            <person name="Krutzmann J."/>
            <person name="Morin E."/>
            <person name="Arend M."/>
            <person name="Barry K.W."/>
            <person name="Binder M."/>
            <person name="Choi C."/>
            <person name="Clum A."/>
            <person name="Copeland A."/>
            <person name="Grisel N."/>
            <person name="Haridas S."/>
            <person name="Kipfer T."/>
            <person name="LaButti K."/>
            <person name="Lindquist E."/>
            <person name="Lipzen A."/>
            <person name="Maire R."/>
            <person name="Meier B."/>
            <person name="Mihaltcheva S."/>
            <person name="Molinier V."/>
            <person name="Murat C."/>
            <person name="Poggeler S."/>
            <person name="Quandt C.A."/>
            <person name="Sperisen C."/>
            <person name="Tritt A."/>
            <person name="Tisserant E."/>
            <person name="Crous P.W."/>
            <person name="Henrissat B."/>
            <person name="Nehls U."/>
            <person name="Egli S."/>
            <person name="Spatafora J.W."/>
            <person name="Grigoriev I.V."/>
            <person name="Martin F.M."/>
        </authorList>
    </citation>
    <scope>NUCLEOTIDE SEQUENCE [LARGE SCALE GENOMIC DNA]</scope>
    <source>
        <strain evidence="2 3">CBS 459.81</strain>
    </source>
</reference>
<dbReference type="PANTHER" id="PTHR31573">
    <property type="entry name" value="ALPHA-KETOGLUTARATE-DEPENDENT DIOXYGENASE ALKB HOMOLOG 2"/>
    <property type="match status" value="1"/>
</dbReference>
<dbReference type="SUPFAM" id="SSF51197">
    <property type="entry name" value="Clavaminate synthase-like"/>
    <property type="match status" value="1"/>
</dbReference>
<dbReference type="InterPro" id="IPR032852">
    <property type="entry name" value="ALKBH2"/>
</dbReference>
<protein>
    <recommendedName>
        <fullName evidence="4">Alpha-ketoglutarate-dependent dioxygenase AlkB-like domain-containing protein</fullName>
    </recommendedName>
</protein>
<dbReference type="Gene3D" id="2.60.120.590">
    <property type="entry name" value="Alpha-ketoglutarate-dependent dioxygenase AlkB-like"/>
    <property type="match status" value="1"/>
</dbReference>
<dbReference type="GO" id="GO:0008198">
    <property type="term" value="F:ferrous iron binding"/>
    <property type="evidence" value="ECO:0007669"/>
    <property type="project" value="TreeGrafter"/>
</dbReference>
<dbReference type="GO" id="GO:0051747">
    <property type="term" value="F:cytosine C-5 DNA demethylase activity"/>
    <property type="evidence" value="ECO:0007669"/>
    <property type="project" value="TreeGrafter"/>
</dbReference>
<name>A0A8E2JK06_9PEZI</name>
<dbReference type="PANTHER" id="PTHR31573:SF4">
    <property type="entry name" value="FE2OG DIOXYGENASE DOMAIN-CONTAINING PROTEIN"/>
    <property type="match status" value="1"/>
</dbReference>
<organism evidence="2 3">
    <name type="scientific">Lepidopterella palustris CBS 459.81</name>
    <dbReference type="NCBI Taxonomy" id="1314670"/>
    <lineage>
        <taxon>Eukaryota</taxon>
        <taxon>Fungi</taxon>
        <taxon>Dikarya</taxon>
        <taxon>Ascomycota</taxon>
        <taxon>Pezizomycotina</taxon>
        <taxon>Dothideomycetes</taxon>
        <taxon>Pleosporomycetidae</taxon>
        <taxon>Mytilinidiales</taxon>
        <taxon>Argynnaceae</taxon>
        <taxon>Lepidopterella</taxon>
    </lineage>
</organism>
<feature type="region of interest" description="Disordered" evidence="1">
    <location>
        <begin position="1"/>
        <end position="35"/>
    </location>
</feature>
<keyword evidence="3" id="KW-1185">Reference proteome</keyword>
<evidence type="ECO:0000313" key="3">
    <source>
        <dbReference type="Proteomes" id="UP000250266"/>
    </source>
</evidence>
<dbReference type="AlphaFoldDB" id="A0A8E2JK06"/>
<dbReference type="GO" id="GO:0006307">
    <property type="term" value="P:DNA alkylation repair"/>
    <property type="evidence" value="ECO:0007669"/>
    <property type="project" value="TreeGrafter"/>
</dbReference>
<gene>
    <name evidence="2" type="ORF">K432DRAFT_388831</name>
</gene>
<proteinExistence type="predicted"/>
<dbReference type="InterPro" id="IPR037151">
    <property type="entry name" value="AlkB-like_sf"/>
</dbReference>
<dbReference type="Proteomes" id="UP000250266">
    <property type="component" value="Unassembled WGS sequence"/>
</dbReference>
<dbReference type="GO" id="GO:0035516">
    <property type="term" value="F:broad specificity oxidative DNA demethylase activity"/>
    <property type="evidence" value="ECO:0007669"/>
    <property type="project" value="TreeGrafter"/>
</dbReference>
<evidence type="ECO:0008006" key="4">
    <source>
        <dbReference type="Google" id="ProtNLM"/>
    </source>
</evidence>
<dbReference type="EMBL" id="KV744822">
    <property type="protein sequence ID" value="OCK85262.1"/>
    <property type="molecule type" value="Genomic_DNA"/>
</dbReference>